<dbReference type="InterPro" id="IPR009057">
    <property type="entry name" value="Homeodomain-like_sf"/>
</dbReference>
<dbReference type="AlphaFoldDB" id="A0A0C6P7G1"/>
<proteinExistence type="predicted"/>
<accession>A0A0C6P7G1</accession>
<organism evidence="5 6">
    <name type="scientific">Bordetella bronchiseptica 253</name>
    <dbReference type="NCBI Taxonomy" id="568707"/>
    <lineage>
        <taxon>Bacteria</taxon>
        <taxon>Pseudomonadati</taxon>
        <taxon>Pseudomonadota</taxon>
        <taxon>Betaproteobacteria</taxon>
        <taxon>Burkholderiales</taxon>
        <taxon>Alcaligenaceae</taxon>
        <taxon>Bordetella</taxon>
    </lineage>
</organism>
<dbReference type="SMART" id="SM00342">
    <property type="entry name" value="HTH_ARAC"/>
    <property type="match status" value="1"/>
</dbReference>
<protein>
    <submittedName>
        <fullName evidence="5">Putative transcriptional regulator</fullName>
    </submittedName>
</protein>
<dbReference type="InterPro" id="IPR050204">
    <property type="entry name" value="AraC_XylS_family_regulators"/>
</dbReference>
<evidence type="ECO:0000256" key="1">
    <source>
        <dbReference type="ARBA" id="ARBA00023015"/>
    </source>
</evidence>
<dbReference type="EMBL" id="HE965806">
    <property type="protein sequence ID" value="CCJ54582.1"/>
    <property type="molecule type" value="Genomic_DNA"/>
</dbReference>
<reference evidence="5 6" key="1">
    <citation type="journal article" date="2012" name="BMC Genomics">
        <title>Comparative genomics of the classical Bordetella subspecies: the evolution and exchange of virulence-associated diversity amongst closely related pathogens.</title>
        <authorList>
            <person name="Park J."/>
            <person name="Zhang Y."/>
            <person name="Buboltz A.M."/>
            <person name="Zhang X."/>
            <person name="Schuster S.C."/>
            <person name="Ahuja U."/>
            <person name="Liu M."/>
            <person name="Miller J.F."/>
            <person name="Sebaihia M."/>
            <person name="Bentley S.D."/>
            <person name="Parkhill J."/>
            <person name="Harvill E.T."/>
        </authorList>
    </citation>
    <scope>NUCLEOTIDE SEQUENCE [LARGE SCALE GENOMIC DNA]</scope>
    <source>
        <strain evidence="5 6">253</strain>
    </source>
</reference>
<dbReference type="Pfam" id="PF12833">
    <property type="entry name" value="HTH_18"/>
    <property type="match status" value="1"/>
</dbReference>
<dbReference type="GO" id="GO:0003700">
    <property type="term" value="F:DNA-binding transcription factor activity"/>
    <property type="evidence" value="ECO:0007669"/>
    <property type="project" value="InterPro"/>
</dbReference>
<dbReference type="InterPro" id="IPR018060">
    <property type="entry name" value="HTH_AraC"/>
</dbReference>
<evidence type="ECO:0000313" key="5">
    <source>
        <dbReference type="EMBL" id="CCJ54582.1"/>
    </source>
</evidence>
<dbReference type="Proteomes" id="UP000007564">
    <property type="component" value="Chromosome"/>
</dbReference>
<dbReference type="GO" id="GO:0043565">
    <property type="term" value="F:sequence-specific DNA binding"/>
    <property type="evidence" value="ECO:0007669"/>
    <property type="project" value="InterPro"/>
</dbReference>
<dbReference type="KEGG" id="bbh:BN112_2665"/>
<keyword evidence="1" id="KW-0805">Transcription regulation</keyword>
<keyword evidence="2" id="KW-0238">DNA-binding</keyword>
<evidence type="ECO:0000259" key="4">
    <source>
        <dbReference type="PROSITE" id="PS01124"/>
    </source>
</evidence>
<feature type="domain" description="HTH araC/xylS-type" evidence="4">
    <location>
        <begin position="248"/>
        <end position="348"/>
    </location>
</feature>
<name>A0A0C6P7G1_BORBO</name>
<evidence type="ECO:0000256" key="3">
    <source>
        <dbReference type="ARBA" id="ARBA00023163"/>
    </source>
</evidence>
<dbReference type="Gene3D" id="1.10.10.60">
    <property type="entry name" value="Homeodomain-like"/>
    <property type="match status" value="1"/>
</dbReference>
<evidence type="ECO:0000313" key="6">
    <source>
        <dbReference type="Proteomes" id="UP000007564"/>
    </source>
</evidence>
<dbReference type="SUPFAM" id="SSF46689">
    <property type="entry name" value="Homeodomain-like"/>
    <property type="match status" value="1"/>
</dbReference>
<dbReference type="OrthoDB" id="9178898at2"/>
<evidence type="ECO:0000256" key="2">
    <source>
        <dbReference type="ARBA" id="ARBA00023125"/>
    </source>
</evidence>
<dbReference type="PROSITE" id="PS01124">
    <property type="entry name" value="HTH_ARAC_FAMILY_2"/>
    <property type="match status" value="1"/>
</dbReference>
<sequence>MSKVSMNAFSLPRPLHFVPLPGVPAPWLAGARAPLPAARGRTDGAGAAANDALAGAAFDSAAYARPDDALAELGACGLLSLRAHRAGGARRARIHGQTGPGAAALDCQAGGFSVAREAAAIARDARRGALAVVLRAGDVRLAQDGGERAAAAAGDCLLLDLARPWRLDLSDDFAGCLAWTEGAGQPASAGTVAPAAGVTARRLACMLPALAAGPLSETLLRGLRDTVVAGLARADSVAQGDGRCYPLAQIRAYIDACLHDQGFGYEAVCQRFALSRSTLFRLFKAHGGFARYLKTRRMQRSFDLLTSERMRHDNVTVVYLSCGFDNAQQFSRVFSGVYGVAPSVLRQLTRERLHAA</sequence>
<gene>
    <name evidence="5" type="ORF">BN112_2665</name>
</gene>
<dbReference type="PANTHER" id="PTHR46796:SF6">
    <property type="entry name" value="ARAC SUBFAMILY"/>
    <property type="match status" value="1"/>
</dbReference>
<dbReference type="HOGENOM" id="CLU_777715_0_0_4"/>
<dbReference type="PANTHER" id="PTHR46796">
    <property type="entry name" value="HTH-TYPE TRANSCRIPTIONAL ACTIVATOR RHAS-RELATED"/>
    <property type="match status" value="1"/>
</dbReference>
<keyword evidence="3" id="KW-0804">Transcription</keyword>